<dbReference type="InterPro" id="IPR022791">
    <property type="entry name" value="L-PG_synthase/AglD"/>
</dbReference>
<gene>
    <name evidence="7" type="ORF">AVDCRST_MAG38-2756</name>
</gene>
<dbReference type="GO" id="GO:0005886">
    <property type="term" value="C:plasma membrane"/>
    <property type="evidence" value="ECO:0007669"/>
    <property type="project" value="UniProtKB-SubCell"/>
</dbReference>
<evidence type="ECO:0000256" key="5">
    <source>
        <dbReference type="ARBA" id="ARBA00023136"/>
    </source>
</evidence>
<evidence type="ECO:0000256" key="4">
    <source>
        <dbReference type="ARBA" id="ARBA00022989"/>
    </source>
</evidence>
<feature type="transmembrane region" description="Helical" evidence="6">
    <location>
        <begin position="110"/>
        <end position="131"/>
    </location>
</feature>
<evidence type="ECO:0008006" key="8">
    <source>
        <dbReference type="Google" id="ProtNLM"/>
    </source>
</evidence>
<evidence type="ECO:0000256" key="2">
    <source>
        <dbReference type="ARBA" id="ARBA00022475"/>
    </source>
</evidence>
<evidence type="ECO:0000256" key="1">
    <source>
        <dbReference type="ARBA" id="ARBA00004651"/>
    </source>
</evidence>
<accession>A0A6J4SG01</accession>
<dbReference type="EMBL" id="CADCVJ010000224">
    <property type="protein sequence ID" value="CAA9493038.1"/>
    <property type="molecule type" value="Genomic_DNA"/>
</dbReference>
<keyword evidence="4 6" id="KW-1133">Transmembrane helix</keyword>
<comment type="subcellular location">
    <subcellularLocation>
        <location evidence="1">Cell membrane</location>
        <topology evidence="1">Multi-pass membrane protein</topology>
    </subcellularLocation>
</comment>
<dbReference type="PANTHER" id="PTHR39087:SF2">
    <property type="entry name" value="UPF0104 MEMBRANE PROTEIN MJ1595"/>
    <property type="match status" value="1"/>
</dbReference>
<feature type="transmembrane region" description="Helical" evidence="6">
    <location>
        <begin position="137"/>
        <end position="158"/>
    </location>
</feature>
<dbReference type="AlphaFoldDB" id="A0A6J4SG01"/>
<reference evidence="7" key="1">
    <citation type="submission" date="2020-02" db="EMBL/GenBank/DDBJ databases">
        <authorList>
            <person name="Meier V. D."/>
        </authorList>
    </citation>
    <scope>NUCLEOTIDE SEQUENCE</scope>
    <source>
        <strain evidence="7">AVDCRST_MAG38</strain>
    </source>
</reference>
<organism evidence="7">
    <name type="scientific">uncultured Solirubrobacteraceae bacterium</name>
    <dbReference type="NCBI Taxonomy" id="1162706"/>
    <lineage>
        <taxon>Bacteria</taxon>
        <taxon>Bacillati</taxon>
        <taxon>Actinomycetota</taxon>
        <taxon>Thermoleophilia</taxon>
        <taxon>Solirubrobacterales</taxon>
        <taxon>Solirubrobacteraceae</taxon>
        <taxon>environmental samples</taxon>
    </lineage>
</organism>
<keyword evidence="5 6" id="KW-0472">Membrane</keyword>
<dbReference type="PANTHER" id="PTHR39087">
    <property type="entry name" value="UPF0104 MEMBRANE PROTEIN MJ1595"/>
    <property type="match status" value="1"/>
</dbReference>
<feature type="transmembrane region" description="Helical" evidence="6">
    <location>
        <begin position="268"/>
        <end position="286"/>
    </location>
</feature>
<feature type="transmembrane region" description="Helical" evidence="6">
    <location>
        <begin position="179"/>
        <end position="203"/>
    </location>
</feature>
<evidence type="ECO:0000256" key="6">
    <source>
        <dbReference type="SAM" id="Phobius"/>
    </source>
</evidence>
<keyword evidence="3 6" id="KW-0812">Transmembrane</keyword>
<feature type="transmembrane region" description="Helical" evidence="6">
    <location>
        <begin position="209"/>
        <end position="229"/>
    </location>
</feature>
<protein>
    <recommendedName>
        <fullName evidence="8">Flippase-like domain-containing protein</fullName>
    </recommendedName>
</protein>
<feature type="transmembrane region" description="Helical" evidence="6">
    <location>
        <begin position="23"/>
        <end position="42"/>
    </location>
</feature>
<keyword evidence="2" id="KW-1003">Cell membrane</keyword>
<feature type="transmembrane region" description="Helical" evidence="6">
    <location>
        <begin position="241"/>
        <end position="262"/>
    </location>
</feature>
<sequence>MLALAGVVWWALRQEPPRLPATREQLAALLLAVALYALATVVRAERWHALLAADGARPPRVDSYALTVVGYAANNVLPARAGDAVRVMLMAPRAGTSRRTVIGTLLAERLLDVAVVLMLFAIVGYGVLGAIRGASLGLALGLIAAVAVVAAGVLALLWRRDRAQAFLAPILSSTMRLRTRLGALMLLVTIAIWAIEAAVWMAVGSAVGFGMDPIEGTYLVALASVFALIPSGPGYAGTQDAAAVIGIKALGGSGAVAVAYLVTLRFVIVVPITVAGLALAAARYGGVRRLRAAGREAPA</sequence>
<proteinExistence type="predicted"/>
<name>A0A6J4SG01_9ACTN</name>
<evidence type="ECO:0000256" key="3">
    <source>
        <dbReference type="ARBA" id="ARBA00022692"/>
    </source>
</evidence>
<evidence type="ECO:0000313" key="7">
    <source>
        <dbReference type="EMBL" id="CAA9493038.1"/>
    </source>
</evidence>
<dbReference type="NCBIfam" id="TIGR00374">
    <property type="entry name" value="flippase-like domain"/>
    <property type="match status" value="1"/>
</dbReference>
<dbReference type="Pfam" id="PF03706">
    <property type="entry name" value="LPG_synthase_TM"/>
    <property type="match status" value="1"/>
</dbReference>